<sequence length="275" mass="30197">MINVSIPKSPVFSPSSSFSCKSSTESLSSSSPPTFTFRPLVPSVGATSCSSSPSVSKRKRPAKLNIPVGTFGFSGMVSKEKEEDMWKEVQVDGDDGYSVYCKKGKRDVMEDRFKAIVEFNGEQKQLSATITIRISVCATTGTYNQVNPPNRVSNQMAPPGFAPVQNNGQNRKWISSKRQKTKPNVKIELHGMDKDCCKSEPSQKSKVRVNTEESAVKPEPELKNTIGCNLNPSDGPGKPNSIFMKTVKTKWVLNQLQQPICVQLTKTVKTLKAQS</sequence>
<evidence type="ECO:0000313" key="3">
    <source>
        <dbReference type="Proteomes" id="UP001151760"/>
    </source>
</evidence>
<gene>
    <name evidence="2" type="ORF">Tco_1003208</name>
</gene>
<organism evidence="2 3">
    <name type="scientific">Tanacetum coccineum</name>
    <dbReference type="NCBI Taxonomy" id="301880"/>
    <lineage>
        <taxon>Eukaryota</taxon>
        <taxon>Viridiplantae</taxon>
        <taxon>Streptophyta</taxon>
        <taxon>Embryophyta</taxon>
        <taxon>Tracheophyta</taxon>
        <taxon>Spermatophyta</taxon>
        <taxon>Magnoliopsida</taxon>
        <taxon>eudicotyledons</taxon>
        <taxon>Gunneridae</taxon>
        <taxon>Pentapetalae</taxon>
        <taxon>asterids</taxon>
        <taxon>campanulids</taxon>
        <taxon>Asterales</taxon>
        <taxon>Asteraceae</taxon>
        <taxon>Asteroideae</taxon>
        <taxon>Anthemideae</taxon>
        <taxon>Anthemidinae</taxon>
        <taxon>Tanacetum</taxon>
    </lineage>
</organism>
<keyword evidence="3" id="KW-1185">Reference proteome</keyword>
<protein>
    <submittedName>
        <fullName evidence="2">Probable protein phosphatase 2C 25</fullName>
    </submittedName>
</protein>
<dbReference type="Proteomes" id="UP001151760">
    <property type="component" value="Unassembled WGS sequence"/>
</dbReference>
<reference evidence="2" key="2">
    <citation type="submission" date="2022-01" db="EMBL/GenBank/DDBJ databases">
        <authorList>
            <person name="Yamashiro T."/>
            <person name="Shiraishi A."/>
            <person name="Satake H."/>
            <person name="Nakayama K."/>
        </authorList>
    </citation>
    <scope>NUCLEOTIDE SEQUENCE</scope>
</reference>
<feature type="region of interest" description="Disordered" evidence="1">
    <location>
        <begin position="1"/>
        <end position="34"/>
    </location>
</feature>
<evidence type="ECO:0000313" key="2">
    <source>
        <dbReference type="EMBL" id="GJT59675.1"/>
    </source>
</evidence>
<accession>A0ABQ5F8T4</accession>
<evidence type="ECO:0000256" key="1">
    <source>
        <dbReference type="SAM" id="MobiDB-lite"/>
    </source>
</evidence>
<proteinExistence type="predicted"/>
<dbReference type="EMBL" id="BQNB010017130">
    <property type="protein sequence ID" value="GJT59675.1"/>
    <property type="molecule type" value="Genomic_DNA"/>
</dbReference>
<reference evidence="2" key="1">
    <citation type="journal article" date="2022" name="Int. J. Mol. Sci.">
        <title>Draft Genome of Tanacetum Coccineum: Genomic Comparison of Closely Related Tanacetum-Family Plants.</title>
        <authorList>
            <person name="Yamashiro T."/>
            <person name="Shiraishi A."/>
            <person name="Nakayama K."/>
            <person name="Satake H."/>
        </authorList>
    </citation>
    <scope>NUCLEOTIDE SEQUENCE</scope>
</reference>
<name>A0ABQ5F8T4_9ASTR</name>
<comment type="caution">
    <text evidence="2">The sequence shown here is derived from an EMBL/GenBank/DDBJ whole genome shotgun (WGS) entry which is preliminary data.</text>
</comment>